<sequence length="144" mass="17273">MDAKKYEDYKNQLVEKLMEFLNKLNSLEKKYNVMEQEFNDSYEGNQIPEELVDKGRRIWKEFSQKKREILREYCTEKISEASRIGGCMGEPTQFYFIDKEHDLQFIMKTEKKLLLKLTMKNGKVLVLVNNLFFRQQKMVGKLIV</sequence>
<accession>A0ABW8TLG1</accession>
<gene>
    <name evidence="2" type="ORF">ACJDT4_21055</name>
</gene>
<keyword evidence="3" id="KW-1185">Reference proteome</keyword>
<name>A0ABW8TLG1_9CLOT</name>
<organism evidence="2 3">
    <name type="scientific">Clostridium neuense</name>
    <dbReference type="NCBI Taxonomy" id="1728934"/>
    <lineage>
        <taxon>Bacteria</taxon>
        <taxon>Bacillati</taxon>
        <taxon>Bacillota</taxon>
        <taxon>Clostridia</taxon>
        <taxon>Eubacteriales</taxon>
        <taxon>Clostridiaceae</taxon>
        <taxon>Clostridium</taxon>
    </lineage>
</organism>
<protein>
    <submittedName>
        <fullName evidence="2">Uncharacterized protein</fullName>
    </submittedName>
</protein>
<evidence type="ECO:0000313" key="2">
    <source>
        <dbReference type="EMBL" id="MFL0252900.1"/>
    </source>
</evidence>
<keyword evidence="1" id="KW-0175">Coiled coil</keyword>
<proteinExistence type="predicted"/>
<feature type="coiled-coil region" evidence="1">
    <location>
        <begin position="10"/>
        <end position="37"/>
    </location>
</feature>
<evidence type="ECO:0000313" key="3">
    <source>
        <dbReference type="Proteomes" id="UP001623592"/>
    </source>
</evidence>
<dbReference type="EMBL" id="JBJIAA010000022">
    <property type="protein sequence ID" value="MFL0252900.1"/>
    <property type="molecule type" value="Genomic_DNA"/>
</dbReference>
<dbReference type="RefSeq" id="WP_406789558.1">
    <property type="nucleotide sequence ID" value="NZ_JBJIAA010000022.1"/>
</dbReference>
<evidence type="ECO:0000256" key="1">
    <source>
        <dbReference type="SAM" id="Coils"/>
    </source>
</evidence>
<comment type="caution">
    <text evidence="2">The sequence shown here is derived from an EMBL/GenBank/DDBJ whole genome shotgun (WGS) entry which is preliminary data.</text>
</comment>
<dbReference type="Proteomes" id="UP001623592">
    <property type="component" value="Unassembled WGS sequence"/>
</dbReference>
<reference evidence="2 3" key="1">
    <citation type="submission" date="2024-11" db="EMBL/GenBank/DDBJ databases">
        <authorList>
            <person name="Heng Y.C."/>
            <person name="Lim A.C.H."/>
            <person name="Lee J.K.Y."/>
            <person name="Kittelmann S."/>
        </authorList>
    </citation>
    <scope>NUCLEOTIDE SEQUENCE [LARGE SCALE GENOMIC DNA]</scope>
    <source>
        <strain evidence="2 3">WILCCON 0114</strain>
    </source>
</reference>